<dbReference type="GO" id="GO:0006355">
    <property type="term" value="P:regulation of DNA-templated transcription"/>
    <property type="evidence" value="ECO:0007669"/>
    <property type="project" value="InterPro"/>
</dbReference>
<keyword evidence="3" id="KW-0472">Membrane</keyword>
<keyword evidence="3" id="KW-0812">Transmembrane</keyword>
<evidence type="ECO:0000313" key="5">
    <source>
        <dbReference type="EMBL" id="ASI91793.1"/>
    </source>
</evidence>
<dbReference type="SUPFAM" id="SSF46894">
    <property type="entry name" value="C-terminal effector domain of the bipartite response regulators"/>
    <property type="match status" value="1"/>
</dbReference>
<evidence type="ECO:0000256" key="1">
    <source>
        <dbReference type="ARBA" id="ARBA00023125"/>
    </source>
</evidence>
<organism evidence="5 6">
    <name type="scientific">Vibrio mediterranei</name>
    <dbReference type="NCBI Taxonomy" id="689"/>
    <lineage>
        <taxon>Bacteria</taxon>
        <taxon>Pseudomonadati</taxon>
        <taxon>Pseudomonadota</taxon>
        <taxon>Gammaproteobacteria</taxon>
        <taxon>Vibrionales</taxon>
        <taxon>Vibrionaceae</taxon>
        <taxon>Vibrio</taxon>
    </lineage>
</organism>
<dbReference type="KEGG" id="vsh:BSZ05_18285"/>
<accession>A0AAN1FJJ2</accession>
<gene>
    <name evidence="5" type="ORF">BSZ05_18285</name>
</gene>
<dbReference type="InterPro" id="IPR016032">
    <property type="entry name" value="Sig_transdc_resp-reg_C-effctor"/>
</dbReference>
<dbReference type="EMBL" id="CP018309">
    <property type="protein sequence ID" value="ASI91793.1"/>
    <property type="molecule type" value="Genomic_DNA"/>
</dbReference>
<proteinExistence type="predicted"/>
<name>A0AAN1FJJ2_9VIBR</name>
<dbReference type="InterPro" id="IPR036388">
    <property type="entry name" value="WH-like_DNA-bd_sf"/>
</dbReference>
<feature type="domain" description="OmpR/PhoB-type" evidence="4">
    <location>
        <begin position="8"/>
        <end position="107"/>
    </location>
</feature>
<feature type="transmembrane region" description="Helical" evidence="3">
    <location>
        <begin position="142"/>
        <end position="165"/>
    </location>
</feature>
<dbReference type="Pfam" id="PF00486">
    <property type="entry name" value="Trans_reg_C"/>
    <property type="match status" value="1"/>
</dbReference>
<dbReference type="AlphaFoldDB" id="A0AAN1FJJ2"/>
<dbReference type="PROSITE" id="PS51755">
    <property type="entry name" value="OMPR_PHOB"/>
    <property type="match status" value="1"/>
</dbReference>
<protein>
    <submittedName>
        <fullName evidence="5">Winged helix family transcriptional regulator</fullName>
    </submittedName>
</protein>
<evidence type="ECO:0000259" key="4">
    <source>
        <dbReference type="PROSITE" id="PS51755"/>
    </source>
</evidence>
<keyword evidence="3" id="KW-1133">Transmembrane helix</keyword>
<sequence length="202" mass="23169">MLRPKLEDLQMPIGNCLLKRSDSGAELILGNQKSFSITLPESCILESLIKNDRKISTKEELIIAAWGNPEVIGPNSLPVAITNLRKVLELDNIKIINVPKKGYKLHIPDIELSPEPKKPLETLNFSTLQHSKEKNSRSQPHFYQWLYTFVSSTGLALVILSYFYFWHTFDFVKVNINNQSSQICLTDKNELELFIENTKEEH</sequence>
<evidence type="ECO:0000256" key="3">
    <source>
        <dbReference type="SAM" id="Phobius"/>
    </source>
</evidence>
<dbReference type="InterPro" id="IPR001867">
    <property type="entry name" value="OmpR/PhoB-type_DNA-bd"/>
</dbReference>
<dbReference type="Proteomes" id="UP000197092">
    <property type="component" value="Chromosome 2"/>
</dbReference>
<evidence type="ECO:0000256" key="2">
    <source>
        <dbReference type="PROSITE-ProRule" id="PRU01091"/>
    </source>
</evidence>
<dbReference type="Gene3D" id="1.10.10.10">
    <property type="entry name" value="Winged helix-like DNA-binding domain superfamily/Winged helix DNA-binding domain"/>
    <property type="match status" value="1"/>
</dbReference>
<feature type="DNA-binding region" description="OmpR/PhoB-type" evidence="2">
    <location>
        <begin position="8"/>
        <end position="107"/>
    </location>
</feature>
<dbReference type="RefSeq" id="WP_088877881.1">
    <property type="nucleotide sequence ID" value="NZ_CP018309.1"/>
</dbReference>
<dbReference type="GO" id="GO:0000160">
    <property type="term" value="P:phosphorelay signal transduction system"/>
    <property type="evidence" value="ECO:0007669"/>
    <property type="project" value="InterPro"/>
</dbReference>
<dbReference type="CDD" id="cd00383">
    <property type="entry name" value="trans_reg_C"/>
    <property type="match status" value="1"/>
</dbReference>
<dbReference type="SMART" id="SM00862">
    <property type="entry name" value="Trans_reg_C"/>
    <property type="match status" value="1"/>
</dbReference>
<keyword evidence="1 2" id="KW-0238">DNA-binding</keyword>
<reference evidence="6" key="1">
    <citation type="submission" date="2016-12" db="EMBL/GenBank/DDBJ databases">
        <title>Comparative genomic analysis reveals the diversity, evolution, and environmental adaptation strategies of the genus Vibrio.</title>
        <authorList>
            <person name="Lin H."/>
            <person name="Wang X."/>
            <person name="Zhang X.-H."/>
        </authorList>
    </citation>
    <scope>NUCLEOTIDE SEQUENCE [LARGE SCALE GENOMIC DNA]</scope>
    <source>
        <strain evidence="6">QT6D1</strain>
    </source>
</reference>
<evidence type="ECO:0000313" key="6">
    <source>
        <dbReference type="Proteomes" id="UP000197092"/>
    </source>
</evidence>
<dbReference type="GO" id="GO:0003677">
    <property type="term" value="F:DNA binding"/>
    <property type="evidence" value="ECO:0007669"/>
    <property type="project" value="UniProtKB-UniRule"/>
</dbReference>